<accession>A0A1L9VGI5</accession>
<dbReference type="RefSeq" id="XP_022399712.1">
    <property type="nucleotide sequence ID" value="XM_022548348.1"/>
</dbReference>
<gene>
    <name evidence="1" type="ORF">ASPGLDRAFT_58816</name>
</gene>
<evidence type="ECO:0000313" key="1">
    <source>
        <dbReference type="EMBL" id="OJJ83014.1"/>
    </source>
</evidence>
<dbReference type="Proteomes" id="UP000184300">
    <property type="component" value="Unassembled WGS sequence"/>
</dbReference>
<keyword evidence="2" id="KW-1185">Reference proteome</keyword>
<name>A0A1L9VGI5_ASPGL</name>
<evidence type="ECO:0000313" key="2">
    <source>
        <dbReference type="Proteomes" id="UP000184300"/>
    </source>
</evidence>
<dbReference type="OrthoDB" id="10413969at2759"/>
<protein>
    <submittedName>
        <fullName evidence="1">Uncharacterized protein</fullName>
    </submittedName>
</protein>
<dbReference type="GeneID" id="34464608"/>
<dbReference type="AlphaFoldDB" id="A0A1L9VGI5"/>
<reference evidence="2" key="1">
    <citation type="journal article" date="2017" name="Genome Biol.">
        <title>Comparative genomics reveals high biological diversity and specific adaptations in the industrially and medically important fungal genus Aspergillus.</title>
        <authorList>
            <person name="de Vries R.P."/>
            <person name="Riley R."/>
            <person name="Wiebenga A."/>
            <person name="Aguilar-Osorio G."/>
            <person name="Amillis S."/>
            <person name="Uchima C.A."/>
            <person name="Anderluh G."/>
            <person name="Asadollahi M."/>
            <person name="Askin M."/>
            <person name="Barry K."/>
            <person name="Battaglia E."/>
            <person name="Bayram O."/>
            <person name="Benocci T."/>
            <person name="Braus-Stromeyer S.A."/>
            <person name="Caldana C."/>
            <person name="Canovas D."/>
            <person name="Cerqueira G.C."/>
            <person name="Chen F."/>
            <person name="Chen W."/>
            <person name="Choi C."/>
            <person name="Clum A."/>
            <person name="Dos Santos R.A."/>
            <person name="Damasio A.R."/>
            <person name="Diallinas G."/>
            <person name="Emri T."/>
            <person name="Fekete E."/>
            <person name="Flipphi M."/>
            <person name="Freyberg S."/>
            <person name="Gallo A."/>
            <person name="Gournas C."/>
            <person name="Habgood R."/>
            <person name="Hainaut M."/>
            <person name="Harispe M.L."/>
            <person name="Henrissat B."/>
            <person name="Hilden K.S."/>
            <person name="Hope R."/>
            <person name="Hossain A."/>
            <person name="Karabika E."/>
            <person name="Karaffa L."/>
            <person name="Karanyi Z."/>
            <person name="Krasevec N."/>
            <person name="Kuo A."/>
            <person name="Kusch H."/>
            <person name="LaButti K."/>
            <person name="Lagendijk E.L."/>
            <person name="Lapidus A."/>
            <person name="Levasseur A."/>
            <person name="Lindquist E."/>
            <person name="Lipzen A."/>
            <person name="Logrieco A.F."/>
            <person name="MacCabe A."/>
            <person name="Maekelae M.R."/>
            <person name="Malavazi I."/>
            <person name="Melin P."/>
            <person name="Meyer V."/>
            <person name="Mielnichuk N."/>
            <person name="Miskei M."/>
            <person name="Molnar A.P."/>
            <person name="Mule G."/>
            <person name="Ngan C.Y."/>
            <person name="Orejas M."/>
            <person name="Orosz E."/>
            <person name="Ouedraogo J.P."/>
            <person name="Overkamp K.M."/>
            <person name="Park H.-S."/>
            <person name="Perrone G."/>
            <person name="Piumi F."/>
            <person name="Punt P.J."/>
            <person name="Ram A.F."/>
            <person name="Ramon A."/>
            <person name="Rauscher S."/>
            <person name="Record E."/>
            <person name="Riano-Pachon D.M."/>
            <person name="Robert V."/>
            <person name="Roehrig J."/>
            <person name="Ruller R."/>
            <person name="Salamov A."/>
            <person name="Salih N.S."/>
            <person name="Samson R.A."/>
            <person name="Sandor E."/>
            <person name="Sanguinetti M."/>
            <person name="Schuetze T."/>
            <person name="Sepcic K."/>
            <person name="Shelest E."/>
            <person name="Sherlock G."/>
            <person name="Sophianopoulou V."/>
            <person name="Squina F.M."/>
            <person name="Sun H."/>
            <person name="Susca A."/>
            <person name="Todd R.B."/>
            <person name="Tsang A."/>
            <person name="Unkles S.E."/>
            <person name="van de Wiele N."/>
            <person name="van Rossen-Uffink D."/>
            <person name="Oliveira J.V."/>
            <person name="Vesth T.C."/>
            <person name="Visser J."/>
            <person name="Yu J.-H."/>
            <person name="Zhou M."/>
            <person name="Andersen M.R."/>
            <person name="Archer D.B."/>
            <person name="Baker S.E."/>
            <person name="Benoit I."/>
            <person name="Brakhage A.A."/>
            <person name="Braus G.H."/>
            <person name="Fischer R."/>
            <person name="Frisvad J.C."/>
            <person name="Goldman G.H."/>
            <person name="Houbraken J."/>
            <person name="Oakley B."/>
            <person name="Pocsi I."/>
            <person name="Scazzocchio C."/>
            <person name="Seiboth B."/>
            <person name="vanKuyk P.A."/>
            <person name="Wortman J."/>
            <person name="Dyer P.S."/>
            <person name="Grigoriev I.V."/>
        </authorList>
    </citation>
    <scope>NUCLEOTIDE SEQUENCE [LARGE SCALE GENOMIC DNA]</scope>
    <source>
        <strain evidence="2">CBS 516.65</strain>
    </source>
</reference>
<dbReference type="EMBL" id="KV878900">
    <property type="protein sequence ID" value="OJJ83014.1"/>
    <property type="molecule type" value="Genomic_DNA"/>
</dbReference>
<proteinExistence type="predicted"/>
<sequence>MASLIAEVRNQASQIASMKKTIEAQDNQLKEHANDITLLQPYRDQAIADLEALLNDPLANMGEKDKIKRLQDHDGIWNENEVFWGRYGLSIASADSILKSPEVIRLLNFYADLECRPAWRMERSVCEETSEKRVDLVKWEALEDKSPFEKWDYQFLKTKMVW</sequence>
<dbReference type="VEuPathDB" id="FungiDB:ASPGLDRAFT_58816"/>
<organism evidence="1 2">
    <name type="scientific">Aspergillus glaucus CBS 516.65</name>
    <dbReference type="NCBI Taxonomy" id="1160497"/>
    <lineage>
        <taxon>Eukaryota</taxon>
        <taxon>Fungi</taxon>
        <taxon>Dikarya</taxon>
        <taxon>Ascomycota</taxon>
        <taxon>Pezizomycotina</taxon>
        <taxon>Eurotiomycetes</taxon>
        <taxon>Eurotiomycetidae</taxon>
        <taxon>Eurotiales</taxon>
        <taxon>Aspergillaceae</taxon>
        <taxon>Aspergillus</taxon>
        <taxon>Aspergillus subgen. Aspergillus</taxon>
    </lineage>
</organism>